<evidence type="ECO:0000256" key="3">
    <source>
        <dbReference type="ARBA" id="ARBA00022473"/>
    </source>
</evidence>
<dbReference type="PROSITE" id="PS50866">
    <property type="entry name" value="GOLD"/>
    <property type="match status" value="1"/>
</dbReference>
<sequence length="233" mass="26645">MYSLTSLCIFTIFLTSGTFQEIYETDVNFRVEAGTRTCFFEKGKAGQIMEFFYQVIDGQHGTLDISVEVIDPEGNKLVSDYKKSENSIIMDLEHDGDYVFCLDNTYSIMNSKLVFVYVVVEDRKDGETDVAVVNDDDEEEIVEWLGQDKDGSNYTIEVSKINEALIRTLSHVVKARHMLDMYSASKSRDSYLALEDTFIVDCWSGLQITLMSSVGFLQVYMIKKLFDRPNTHI</sequence>
<comment type="caution">
    <text evidence="12">The sequence shown here is derived from an EMBL/GenBank/DDBJ whole genome shotgun (WGS) entry which is preliminary data.</text>
</comment>
<evidence type="ECO:0000313" key="12">
    <source>
        <dbReference type="EMBL" id="CAG9565523.1"/>
    </source>
</evidence>
<protein>
    <submittedName>
        <fullName evidence="12">(African queen) hypothetical protein</fullName>
    </submittedName>
</protein>
<dbReference type="Pfam" id="PF01105">
    <property type="entry name" value="EMP24_GP25L"/>
    <property type="match status" value="1"/>
</dbReference>
<dbReference type="AlphaFoldDB" id="A0A8J2W0Z9"/>
<keyword evidence="6" id="KW-1133">Transmembrane helix</keyword>
<comment type="similarity">
    <text evidence="2 9">Belongs to the EMP24/GP25L family.</text>
</comment>
<evidence type="ECO:0000256" key="9">
    <source>
        <dbReference type="RuleBase" id="RU003827"/>
    </source>
</evidence>
<dbReference type="GO" id="GO:0012505">
    <property type="term" value="C:endomembrane system"/>
    <property type="evidence" value="ECO:0007669"/>
    <property type="project" value="UniProtKB-SubCell"/>
</dbReference>
<evidence type="ECO:0000256" key="2">
    <source>
        <dbReference type="ARBA" id="ARBA00007104"/>
    </source>
</evidence>
<dbReference type="InterPro" id="IPR015720">
    <property type="entry name" value="Emp24-like"/>
</dbReference>
<dbReference type="SMART" id="SM01190">
    <property type="entry name" value="EMP24_GP25L"/>
    <property type="match status" value="1"/>
</dbReference>
<dbReference type="InterPro" id="IPR009038">
    <property type="entry name" value="GOLD_dom"/>
</dbReference>
<evidence type="ECO:0000259" key="11">
    <source>
        <dbReference type="PROSITE" id="PS50866"/>
    </source>
</evidence>
<dbReference type="SUPFAM" id="SSF101576">
    <property type="entry name" value="Supernatant protein factor (SPF), C-terminal domain"/>
    <property type="match status" value="1"/>
</dbReference>
<evidence type="ECO:0000256" key="10">
    <source>
        <dbReference type="SAM" id="SignalP"/>
    </source>
</evidence>
<feature type="signal peptide" evidence="10">
    <location>
        <begin position="1"/>
        <end position="19"/>
    </location>
</feature>
<dbReference type="GO" id="GO:0016020">
    <property type="term" value="C:membrane"/>
    <property type="evidence" value="ECO:0007669"/>
    <property type="project" value="UniProtKB-SubCell"/>
</dbReference>
<keyword evidence="5 10" id="KW-0732">Signal</keyword>
<dbReference type="EMBL" id="CAKASE010000053">
    <property type="protein sequence ID" value="CAG9565523.1"/>
    <property type="molecule type" value="Genomic_DNA"/>
</dbReference>
<evidence type="ECO:0000256" key="4">
    <source>
        <dbReference type="ARBA" id="ARBA00022692"/>
    </source>
</evidence>
<feature type="chain" id="PRO_5035147953" evidence="10">
    <location>
        <begin position="20"/>
        <end position="233"/>
    </location>
</feature>
<keyword evidence="4 9" id="KW-0812">Transmembrane</keyword>
<comment type="subcellular location">
    <subcellularLocation>
        <location evidence="8">Endomembrane system</location>
        <topology evidence="8">Single-pass membrane protein</topology>
    </subcellularLocation>
    <subcellularLocation>
        <location evidence="1 9">Membrane</location>
        <topology evidence="1 9">Single-pass type I membrane protein</topology>
    </subcellularLocation>
</comment>
<reference evidence="12" key="1">
    <citation type="submission" date="2021-09" db="EMBL/GenBank/DDBJ databases">
        <authorList>
            <person name="Martin H S."/>
        </authorList>
    </citation>
    <scope>NUCLEOTIDE SEQUENCE</scope>
</reference>
<feature type="domain" description="GOLD" evidence="11">
    <location>
        <begin position="36"/>
        <end position="120"/>
    </location>
</feature>
<dbReference type="InterPro" id="IPR036598">
    <property type="entry name" value="GOLD_dom_sf"/>
</dbReference>
<organism evidence="12 13">
    <name type="scientific">Danaus chrysippus</name>
    <name type="common">African queen</name>
    <dbReference type="NCBI Taxonomy" id="151541"/>
    <lineage>
        <taxon>Eukaryota</taxon>
        <taxon>Metazoa</taxon>
        <taxon>Ecdysozoa</taxon>
        <taxon>Arthropoda</taxon>
        <taxon>Hexapoda</taxon>
        <taxon>Insecta</taxon>
        <taxon>Pterygota</taxon>
        <taxon>Neoptera</taxon>
        <taxon>Endopterygota</taxon>
        <taxon>Lepidoptera</taxon>
        <taxon>Glossata</taxon>
        <taxon>Ditrysia</taxon>
        <taxon>Papilionoidea</taxon>
        <taxon>Nymphalidae</taxon>
        <taxon>Danainae</taxon>
        <taxon>Danaini</taxon>
        <taxon>Danaina</taxon>
        <taxon>Danaus</taxon>
        <taxon>Anosia</taxon>
    </lineage>
</organism>
<evidence type="ECO:0000256" key="6">
    <source>
        <dbReference type="ARBA" id="ARBA00022989"/>
    </source>
</evidence>
<proteinExistence type="inferred from homology"/>
<name>A0A8J2W0Z9_9NEOP</name>
<evidence type="ECO:0000313" key="13">
    <source>
        <dbReference type="Proteomes" id="UP000789524"/>
    </source>
</evidence>
<gene>
    <name evidence="12" type="ORF">DCHRY22_LOCUS6346</name>
</gene>
<evidence type="ECO:0000256" key="7">
    <source>
        <dbReference type="ARBA" id="ARBA00023136"/>
    </source>
</evidence>
<dbReference type="OrthoDB" id="10252683at2759"/>
<keyword evidence="7" id="KW-0472">Membrane</keyword>
<dbReference type="Proteomes" id="UP000789524">
    <property type="component" value="Unassembled WGS sequence"/>
</dbReference>
<evidence type="ECO:0000256" key="8">
    <source>
        <dbReference type="ARBA" id="ARBA00037847"/>
    </source>
</evidence>
<keyword evidence="13" id="KW-1185">Reference proteome</keyword>
<keyword evidence="3" id="KW-0217">Developmental protein</keyword>
<evidence type="ECO:0000256" key="5">
    <source>
        <dbReference type="ARBA" id="ARBA00022729"/>
    </source>
</evidence>
<evidence type="ECO:0000256" key="1">
    <source>
        <dbReference type="ARBA" id="ARBA00004479"/>
    </source>
</evidence>
<dbReference type="PANTHER" id="PTHR22811">
    <property type="entry name" value="TRANSMEMBRANE EMP24 DOMAIN-CONTAINING PROTEIN"/>
    <property type="match status" value="1"/>
</dbReference>
<accession>A0A8J2W0Z9</accession>